<sequence length="375" mass="41930">MVVMPTSAVDDADVVNNPYGADPRMTQNWPYAFLGLSKDLIEMGGQSSDTVPVVDLKRVAEPLALLMQNSMQMMENNDNIQTLTEDLNAIAQIILADQSMNRIEYMKKVLSESKNEAREAENCSRFTKLIWSDQNAKILEDLKEQVNNACRKFETARGIATDRMVDKIATELSHMMQACNTLREQFSSKKLPSAKALRNFTMNGINDTWSSSKSGVLPGTRAALLQELEDWADGWCDDLKEKPVYILSGAAGMGKSTIAYEMARRLDERHLLGASFFFLRGAEDLNSTRLFFSTIVYQLALFNAVFCDYILAAAKSHVAHGTQRMELVVDELITEPLNKIPDPQSISPIVIVIDAVDECTDEAQESAYRTCYTSF</sequence>
<dbReference type="PANTHER" id="PTHR10039">
    <property type="entry name" value="AMELOGENIN"/>
    <property type="match status" value="1"/>
</dbReference>
<organism evidence="3 4">
    <name type="scientific">Grifola frondosa</name>
    <name type="common">Maitake</name>
    <name type="synonym">Polyporus frondosus</name>
    <dbReference type="NCBI Taxonomy" id="5627"/>
    <lineage>
        <taxon>Eukaryota</taxon>
        <taxon>Fungi</taxon>
        <taxon>Dikarya</taxon>
        <taxon>Basidiomycota</taxon>
        <taxon>Agaricomycotina</taxon>
        <taxon>Agaricomycetes</taxon>
        <taxon>Polyporales</taxon>
        <taxon>Grifolaceae</taxon>
        <taxon>Grifola</taxon>
    </lineage>
</organism>
<dbReference type="STRING" id="5627.A0A1C7MDJ3"/>
<keyword evidence="1" id="KW-0677">Repeat</keyword>
<dbReference type="AlphaFoldDB" id="A0A1C7MDJ3"/>
<dbReference type="InterPro" id="IPR027417">
    <property type="entry name" value="P-loop_NTPase"/>
</dbReference>
<dbReference type="SUPFAM" id="SSF52540">
    <property type="entry name" value="P-loop containing nucleoside triphosphate hydrolases"/>
    <property type="match status" value="1"/>
</dbReference>
<comment type="caution">
    <text evidence="3">The sequence shown here is derived from an EMBL/GenBank/DDBJ whole genome shotgun (WGS) entry which is preliminary data.</text>
</comment>
<dbReference type="OrthoDB" id="3228837at2759"/>
<dbReference type="Pfam" id="PF24883">
    <property type="entry name" value="NPHP3_N"/>
    <property type="match status" value="1"/>
</dbReference>
<dbReference type="InterPro" id="IPR056884">
    <property type="entry name" value="NPHP3-like_N"/>
</dbReference>
<gene>
    <name evidence="3" type="ORF">A0H81_05794</name>
</gene>
<dbReference type="EMBL" id="LUGG01000005">
    <property type="protein sequence ID" value="OBZ74892.1"/>
    <property type="molecule type" value="Genomic_DNA"/>
</dbReference>
<feature type="domain" description="Nephrocystin 3-like N-terminal" evidence="2">
    <location>
        <begin position="233"/>
        <end position="363"/>
    </location>
</feature>
<evidence type="ECO:0000259" key="2">
    <source>
        <dbReference type="Pfam" id="PF24883"/>
    </source>
</evidence>
<dbReference type="Proteomes" id="UP000092993">
    <property type="component" value="Unassembled WGS sequence"/>
</dbReference>
<reference evidence="3 4" key="1">
    <citation type="submission" date="2016-03" db="EMBL/GenBank/DDBJ databases">
        <title>Whole genome sequencing of Grifola frondosa 9006-11.</title>
        <authorList>
            <person name="Min B."/>
            <person name="Park H."/>
            <person name="Kim J.-G."/>
            <person name="Cho H."/>
            <person name="Oh Y.-L."/>
            <person name="Kong W.-S."/>
            <person name="Choi I.-G."/>
        </authorList>
    </citation>
    <scope>NUCLEOTIDE SEQUENCE [LARGE SCALE GENOMIC DNA]</scope>
    <source>
        <strain evidence="3 4">9006-11</strain>
    </source>
</reference>
<protein>
    <recommendedName>
        <fullName evidence="2">Nephrocystin 3-like N-terminal domain-containing protein</fullName>
    </recommendedName>
</protein>
<dbReference type="Gene3D" id="3.40.50.300">
    <property type="entry name" value="P-loop containing nucleotide triphosphate hydrolases"/>
    <property type="match status" value="1"/>
</dbReference>
<dbReference type="OMA" id="MENNDNI"/>
<evidence type="ECO:0000256" key="1">
    <source>
        <dbReference type="ARBA" id="ARBA00022737"/>
    </source>
</evidence>
<evidence type="ECO:0000313" key="3">
    <source>
        <dbReference type="EMBL" id="OBZ74892.1"/>
    </source>
</evidence>
<name>A0A1C7MDJ3_GRIFR</name>
<keyword evidence="4" id="KW-1185">Reference proteome</keyword>
<accession>A0A1C7MDJ3</accession>
<proteinExistence type="predicted"/>
<evidence type="ECO:0000313" key="4">
    <source>
        <dbReference type="Proteomes" id="UP000092993"/>
    </source>
</evidence>